<protein>
    <submittedName>
        <fullName evidence="6">Predicted protein</fullName>
    </submittedName>
</protein>
<dbReference type="AlphaFoldDB" id="C1MS51"/>
<dbReference type="GeneID" id="9684065"/>
<dbReference type="GO" id="GO:0071424">
    <property type="term" value="F:rRNA (cytosine-N4-)-methyltransferase activity"/>
    <property type="evidence" value="ECO:0007669"/>
    <property type="project" value="TreeGrafter"/>
</dbReference>
<evidence type="ECO:0000313" key="7">
    <source>
        <dbReference type="Proteomes" id="UP000001876"/>
    </source>
</evidence>
<dbReference type="PANTHER" id="PTHR11265:SF0">
    <property type="entry name" value="12S RRNA N4-METHYLCYTIDINE METHYLTRANSFERASE"/>
    <property type="match status" value="1"/>
</dbReference>
<dbReference type="eggNOG" id="KOG2782">
    <property type="taxonomic scope" value="Eukaryota"/>
</dbReference>
<dbReference type="SUPFAM" id="SSF81799">
    <property type="entry name" value="Putative methyltransferase TM0872, insert domain"/>
    <property type="match status" value="1"/>
</dbReference>
<comment type="similarity">
    <text evidence="1">Belongs to the methyltransferase superfamily. RsmH family.</text>
</comment>
<dbReference type="EMBL" id="GG663739">
    <property type="protein sequence ID" value="EEH57440.1"/>
    <property type="molecule type" value="Genomic_DNA"/>
</dbReference>
<keyword evidence="7" id="KW-1185">Reference proteome</keyword>
<reference evidence="6 7" key="1">
    <citation type="journal article" date="2009" name="Science">
        <title>Green evolution and dynamic adaptations revealed by genomes of the marine picoeukaryotes Micromonas.</title>
        <authorList>
            <person name="Worden A.Z."/>
            <person name="Lee J.H."/>
            <person name="Mock T."/>
            <person name="Rouze P."/>
            <person name="Simmons M.P."/>
            <person name="Aerts A.L."/>
            <person name="Allen A.E."/>
            <person name="Cuvelier M.L."/>
            <person name="Derelle E."/>
            <person name="Everett M.V."/>
            <person name="Foulon E."/>
            <person name="Grimwood J."/>
            <person name="Gundlach H."/>
            <person name="Henrissat B."/>
            <person name="Napoli C."/>
            <person name="McDonald S.M."/>
            <person name="Parker M.S."/>
            <person name="Rombauts S."/>
            <person name="Salamov A."/>
            <person name="Von Dassow P."/>
            <person name="Badger J.H."/>
            <person name="Coutinho P.M."/>
            <person name="Demir E."/>
            <person name="Dubchak I."/>
            <person name="Gentemann C."/>
            <person name="Eikrem W."/>
            <person name="Gready J.E."/>
            <person name="John U."/>
            <person name="Lanier W."/>
            <person name="Lindquist E.A."/>
            <person name="Lucas S."/>
            <person name="Mayer K.F."/>
            <person name="Moreau H."/>
            <person name="Not F."/>
            <person name="Otillar R."/>
            <person name="Panaud O."/>
            <person name="Pangilinan J."/>
            <person name="Paulsen I."/>
            <person name="Piegu B."/>
            <person name="Poliakov A."/>
            <person name="Robbens S."/>
            <person name="Schmutz J."/>
            <person name="Toulza E."/>
            <person name="Wyss T."/>
            <person name="Zelensky A."/>
            <person name="Zhou K."/>
            <person name="Armbrust E.V."/>
            <person name="Bhattacharya D."/>
            <person name="Goodenough U.W."/>
            <person name="Van de Peer Y."/>
            <person name="Grigoriev I.V."/>
        </authorList>
    </citation>
    <scope>NUCLEOTIDE SEQUENCE [LARGE SCALE GENOMIC DNA]</scope>
    <source>
        <strain evidence="6 7">CCMP1545</strain>
    </source>
</reference>
<dbReference type="SUPFAM" id="SSF53335">
    <property type="entry name" value="S-adenosyl-L-methionine-dependent methyltransferases"/>
    <property type="match status" value="1"/>
</dbReference>
<dbReference type="OrthoDB" id="439808at2759"/>
<evidence type="ECO:0000256" key="3">
    <source>
        <dbReference type="ARBA" id="ARBA00022679"/>
    </source>
</evidence>
<dbReference type="InterPro" id="IPR002903">
    <property type="entry name" value="RsmH"/>
</dbReference>
<keyword evidence="3" id="KW-0808">Transferase</keyword>
<keyword evidence="2" id="KW-0489">Methyltransferase</keyword>
<feature type="region of interest" description="Disordered" evidence="5">
    <location>
        <begin position="238"/>
        <end position="295"/>
    </location>
</feature>
<dbReference type="STRING" id="564608.C1MS51"/>
<evidence type="ECO:0000256" key="1">
    <source>
        <dbReference type="ARBA" id="ARBA00010396"/>
    </source>
</evidence>
<proteinExistence type="inferred from homology"/>
<dbReference type="Pfam" id="PF01795">
    <property type="entry name" value="Methyltransf_5"/>
    <property type="match status" value="1"/>
</dbReference>
<gene>
    <name evidence="6" type="ORF">MICPUCDRAFT_44353</name>
</gene>
<dbReference type="HAMAP" id="MF_01007">
    <property type="entry name" value="16SrRNA_methyltr_H"/>
    <property type="match status" value="1"/>
</dbReference>
<dbReference type="OMA" id="EEKHWRL"/>
<accession>C1MS51</accession>
<dbReference type="PANTHER" id="PTHR11265">
    <property type="entry name" value="S-ADENOSYL-METHYLTRANSFERASE MRAW"/>
    <property type="match status" value="1"/>
</dbReference>
<dbReference type="InterPro" id="IPR023397">
    <property type="entry name" value="SAM-dep_MeTrfase_MraW_recog"/>
</dbReference>
<evidence type="ECO:0000313" key="6">
    <source>
        <dbReference type="EMBL" id="EEH57440.1"/>
    </source>
</evidence>
<organism evidence="7">
    <name type="scientific">Micromonas pusilla (strain CCMP1545)</name>
    <name type="common">Picoplanktonic green alga</name>
    <dbReference type="NCBI Taxonomy" id="564608"/>
    <lineage>
        <taxon>Eukaryota</taxon>
        <taxon>Viridiplantae</taxon>
        <taxon>Chlorophyta</taxon>
        <taxon>Mamiellophyceae</taxon>
        <taxon>Mamiellales</taxon>
        <taxon>Mamiellaceae</taxon>
        <taxon>Micromonas</taxon>
    </lineage>
</organism>
<dbReference type="Gene3D" id="1.10.150.170">
    <property type="entry name" value="Putative methyltransferase TM0872, insert domain"/>
    <property type="match status" value="1"/>
</dbReference>
<evidence type="ECO:0000256" key="2">
    <source>
        <dbReference type="ARBA" id="ARBA00022603"/>
    </source>
</evidence>
<dbReference type="InterPro" id="IPR029063">
    <property type="entry name" value="SAM-dependent_MTases_sf"/>
</dbReference>
<dbReference type="RefSeq" id="XP_003058985.1">
    <property type="nucleotide sequence ID" value="XM_003058939.1"/>
</dbReference>
<sequence length="295" mass="32247">MKTYVDGTMGAGGHACAVIGEHLELVTFVGFDVDPLAHAIAPRGARVLELNTVLDNFRAMRFRLDELELNGKVDAILLDLGVSSMHLDSPERGFSFGNDGPLDMRMGPSCAFSAMDVVNEWPEEDIARVIRDYGEEKHWRLIARRICERRAEAPILTTSALVRAIGRVPGVKKGRSGNVHPATRTFQGIRIAVNDELGAIEDAIPAAIDALAPGGRLGVISFHSLEDKIVKDIFRERAGRAPPPDEGPVSAWAPQPEPPPKVVKLITRKPLSADEDEVRENARSRSAKLRVCEKL</sequence>
<evidence type="ECO:0000256" key="5">
    <source>
        <dbReference type="SAM" id="MobiDB-lite"/>
    </source>
</evidence>
<evidence type="ECO:0000256" key="4">
    <source>
        <dbReference type="ARBA" id="ARBA00022691"/>
    </source>
</evidence>
<dbReference type="Gene3D" id="3.40.50.150">
    <property type="entry name" value="Vaccinia Virus protein VP39"/>
    <property type="match status" value="1"/>
</dbReference>
<dbReference type="KEGG" id="mpp:MICPUCDRAFT_44353"/>
<dbReference type="PIRSF" id="PIRSF004486">
    <property type="entry name" value="MraW"/>
    <property type="match status" value="1"/>
</dbReference>
<dbReference type="Proteomes" id="UP000001876">
    <property type="component" value="Unassembled WGS sequence"/>
</dbReference>
<name>C1MS51_MICPC</name>
<keyword evidence="4" id="KW-0949">S-adenosyl-L-methionine</keyword>
<dbReference type="NCBIfam" id="TIGR00006">
    <property type="entry name" value="16S rRNA (cytosine(1402)-N(4))-methyltransferase RsmH"/>
    <property type="match status" value="1"/>
</dbReference>
<dbReference type="GO" id="GO:0070475">
    <property type="term" value="P:rRNA base methylation"/>
    <property type="evidence" value="ECO:0007669"/>
    <property type="project" value="TreeGrafter"/>
</dbReference>